<evidence type="ECO:0000313" key="7">
    <source>
        <dbReference type="EMBL" id="MBB6052196.1"/>
    </source>
</evidence>
<evidence type="ECO:0000256" key="5">
    <source>
        <dbReference type="ARBA" id="ARBA00022842"/>
    </source>
</evidence>
<reference evidence="7 8" key="1">
    <citation type="submission" date="2020-08" db="EMBL/GenBank/DDBJ databases">
        <title>Genomic Encyclopedia of Type Strains, Phase IV (KMG-IV): sequencing the most valuable type-strain genomes for metagenomic binning, comparative biology and taxonomic classification.</title>
        <authorList>
            <person name="Goeker M."/>
        </authorList>
    </citation>
    <scope>NUCLEOTIDE SEQUENCE [LARGE SCALE GENOMIC DNA]</scope>
    <source>
        <strain evidence="7 8">DSM 23562</strain>
    </source>
</reference>
<comment type="cofactor">
    <cofactor evidence="1">
        <name>Mg(2+)</name>
        <dbReference type="ChEBI" id="CHEBI:18420"/>
    </cofactor>
</comment>
<dbReference type="PROSITE" id="PS00444">
    <property type="entry name" value="POLYPRENYL_SYNTHASE_2"/>
    <property type="match status" value="1"/>
</dbReference>
<comment type="caution">
    <text evidence="7">The sequence shown here is derived from an EMBL/GenBank/DDBJ whole genome shotgun (WGS) entry which is preliminary data.</text>
</comment>
<dbReference type="PANTHER" id="PTHR12001:SF69">
    <property type="entry name" value="ALL TRANS-POLYPRENYL-DIPHOSPHATE SYNTHASE PDSS1"/>
    <property type="match status" value="1"/>
</dbReference>
<evidence type="ECO:0000313" key="8">
    <source>
        <dbReference type="Proteomes" id="UP000520814"/>
    </source>
</evidence>
<dbReference type="SUPFAM" id="SSF48576">
    <property type="entry name" value="Terpenoid synthases"/>
    <property type="match status" value="1"/>
</dbReference>
<dbReference type="SFLD" id="SFLDS00005">
    <property type="entry name" value="Isoprenoid_Synthase_Type_I"/>
    <property type="match status" value="1"/>
</dbReference>
<dbReference type="GO" id="GO:0008299">
    <property type="term" value="P:isoprenoid biosynthetic process"/>
    <property type="evidence" value="ECO:0007669"/>
    <property type="project" value="InterPro"/>
</dbReference>
<keyword evidence="4" id="KW-0479">Metal-binding</keyword>
<dbReference type="PANTHER" id="PTHR12001">
    <property type="entry name" value="GERANYLGERANYL PYROPHOSPHATE SYNTHASE"/>
    <property type="match status" value="1"/>
</dbReference>
<evidence type="ECO:0000256" key="6">
    <source>
        <dbReference type="RuleBase" id="RU004466"/>
    </source>
</evidence>
<dbReference type="Proteomes" id="UP000520814">
    <property type="component" value="Unassembled WGS sequence"/>
</dbReference>
<evidence type="ECO:0000256" key="2">
    <source>
        <dbReference type="ARBA" id="ARBA00006706"/>
    </source>
</evidence>
<sequence length="331" mass="35970">MTATRPEGLLACIEDDLTKVEERLVAETRSDIGEVRAISGHTLLSGGKRLRPAIALLAARCVGRSFDTHRAYAAAAAVELIHMATLMHDDVVDEAPERRGRPTANAVYGNSITILTGDFLLAKSIWLLSRDEENLNLVRLFADVTIAMAEGEVLQAAVARNWNLNLTTYEQVIERKTARFLAGCTEAGAYLGGGTEAETAAMRAFGHHLGIAFQIADDLLDFLGDPKQTGKPLGTDLKDGRVTLPLIHTLAHCDPATRAELLTTLERGQALTDSEIAALTAVIARLGGFEVARQEAEQRMERALAELNRFPESAYRDALIRLAGYVVARDR</sequence>
<dbReference type="InterPro" id="IPR008949">
    <property type="entry name" value="Isoprenoid_synthase_dom_sf"/>
</dbReference>
<dbReference type="PROSITE" id="PS00723">
    <property type="entry name" value="POLYPRENYL_SYNTHASE_1"/>
    <property type="match status" value="1"/>
</dbReference>
<dbReference type="Gene3D" id="1.10.600.10">
    <property type="entry name" value="Farnesyl Diphosphate Synthase"/>
    <property type="match status" value="1"/>
</dbReference>
<dbReference type="CDD" id="cd00685">
    <property type="entry name" value="Trans_IPPS_HT"/>
    <property type="match status" value="1"/>
</dbReference>
<dbReference type="GO" id="GO:0046872">
    <property type="term" value="F:metal ion binding"/>
    <property type="evidence" value="ECO:0007669"/>
    <property type="project" value="UniProtKB-KW"/>
</dbReference>
<proteinExistence type="inferred from homology"/>
<dbReference type="EMBL" id="JACHGW010000004">
    <property type="protein sequence ID" value="MBB6052196.1"/>
    <property type="molecule type" value="Genomic_DNA"/>
</dbReference>
<organism evidence="7 8">
    <name type="scientific">Armatimonas rosea</name>
    <dbReference type="NCBI Taxonomy" id="685828"/>
    <lineage>
        <taxon>Bacteria</taxon>
        <taxon>Bacillati</taxon>
        <taxon>Armatimonadota</taxon>
        <taxon>Armatimonadia</taxon>
        <taxon>Armatimonadales</taxon>
        <taxon>Armatimonadaceae</taxon>
        <taxon>Armatimonas</taxon>
    </lineage>
</organism>
<keyword evidence="5" id="KW-0460">Magnesium</keyword>
<protein>
    <submittedName>
        <fullName evidence="7">Octaprenyl-diphosphate synthase</fullName>
        <ecNumber evidence="7">2.5.1.90</ecNumber>
    </submittedName>
</protein>
<dbReference type="GO" id="GO:0106350">
    <property type="term" value="F:all-trans-octaprenyl-diphosphate synthase activity"/>
    <property type="evidence" value="ECO:0007669"/>
    <property type="project" value="UniProtKB-EC"/>
</dbReference>
<dbReference type="Pfam" id="PF00348">
    <property type="entry name" value="polyprenyl_synt"/>
    <property type="match status" value="1"/>
</dbReference>
<accession>A0A7W9SSU3</accession>
<dbReference type="InterPro" id="IPR000092">
    <property type="entry name" value="Polyprenyl_synt"/>
</dbReference>
<evidence type="ECO:0000256" key="4">
    <source>
        <dbReference type="ARBA" id="ARBA00022723"/>
    </source>
</evidence>
<evidence type="ECO:0000256" key="3">
    <source>
        <dbReference type="ARBA" id="ARBA00022679"/>
    </source>
</evidence>
<gene>
    <name evidence="7" type="ORF">HNQ39_004017</name>
</gene>
<dbReference type="InterPro" id="IPR033749">
    <property type="entry name" value="Polyprenyl_synt_CS"/>
</dbReference>
<keyword evidence="8" id="KW-1185">Reference proteome</keyword>
<dbReference type="RefSeq" id="WP_184200785.1">
    <property type="nucleotide sequence ID" value="NZ_JACHGW010000004.1"/>
</dbReference>
<dbReference type="AlphaFoldDB" id="A0A7W9SSU3"/>
<evidence type="ECO:0000256" key="1">
    <source>
        <dbReference type="ARBA" id="ARBA00001946"/>
    </source>
</evidence>
<dbReference type="EC" id="2.5.1.90" evidence="7"/>
<comment type="similarity">
    <text evidence="2 6">Belongs to the FPP/GGPP synthase family.</text>
</comment>
<name>A0A7W9SSU3_ARMRO</name>
<keyword evidence="3 6" id="KW-0808">Transferase</keyword>